<reference evidence="2 3" key="1">
    <citation type="journal article" date="2024" name="Chem. Sci.">
        <title>Discovery of a lagriamide polyketide by integrated genome mining, isotopic labeling, and untargeted metabolomics.</title>
        <authorList>
            <person name="Fergusson C.H."/>
            <person name="Saulog J."/>
            <person name="Paulo B.S."/>
            <person name="Wilson D.M."/>
            <person name="Liu D.Y."/>
            <person name="Morehouse N.J."/>
            <person name="Waterworth S."/>
            <person name="Barkei J."/>
            <person name="Gray C.A."/>
            <person name="Kwan J.C."/>
            <person name="Eustaquio A.S."/>
            <person name="Linington R.G."/>
        </authorList>
    </citation>
    <scope>NUCLEOTIDE SEQUENCE [LARGE SCALE GENOMIC DNA]</scope>
    <source>
        <strain evidence="2 3">RL17-338-BIF-B</strain>
    </source>
</reference>
<dbReference type="Pfam" id="PF10604">
    <property type="entry name" value="Polyketide_cyc2"/>
    <property type="match status" value="1"/>
</dbReference>
<evidence type="ECO:0000256" key="1">
    <source>
        <dbReference type="SAM" id="SignalP"/>
    </source>
</evidence>
<feature type="chain" id="PRO_5047497433" evidence="1">
    <location>
        <begin position="30"/>
        <end position="211"/>
    </location>
</feature>
<organism evidence="2 3">
    <name type="scientific">Paraburkholderia acidicola</name>
    <dbReference type="NCBI Taxonomy" id="1912599"/>
    <lineage>
        <taxon>Bacteria</taxon>
        <taxon>Pseudomonadati</taxon>
        <taxon>Pseudomonadota</taxon>
        <taxon>Betaproteobacteria</taxon>
        <taxon>Burkholderiales</taxon>
        <taxon>Burkholderiaceae</taxon>
        <taxon>Paraburkholderia</taxon>
    </lineage>
</organism>
<sequence>MTKNMTAAFRAIAWPGIACVTLAASPAFSQGTMPPAAQPTTNNIKTMQFDLQHRSHEIHWPEGFNPETADLFSHNEAVIHASCERVWDNIIDATQWPQWYPNSKDVSIVGDSTVLTRDAVFHWTTFGLKLESRIHEFVPYTRIGWYGYAPGTPPSFYHTWYLTPAGNSCRVVMDEVGNGTDAAHLRETDESLMHRGHDLWLATLKWVSEAH</sequence>
<accession>A0ABV1LW93</accession>
<comment type="caution">
    <text evidence="2">The sequence shown here is derived from an EMBL/GenBank/DDBJ whole genome shotgun (WGS) entry which is preliminary data.</text>
</comment>
<keyword evidence="1" id="KW-0732">Signal</keyword>
<dbReference type="SUPFAM" id="SSF55961">
    <property type="entry name" value="Bet v1-like"/>
    <property type="match status" value="1"/>
</dbReference>
<dbReference type="EMBL" id="JAOALG010000002">
    <property type="protein sequence ID" value="MEQ5843517.1"/>
    <property type="molecule type" value="Genomic_DNA"/>
</dbReference>
<protein>
    <submittedName>
        <fullName evidence="2">SRPBCC family protein</fullName>
    </submittedName>
</protein>
<dbReference type="InterPro" id="IPR019587">
    <property type="entry name" value="Polyketide_cyclase/dehydratase"/>
</dbReference>
<evidence type="ECO:0000313" key="2">
    <source>
        <dbReference type="EMBL" id="MEQ5843517.1"/>
    </source>
</evidence>
<dbReference type="InterPro" id="IPR023393">
    <property type="entry name" value="START-like_dom_sf"/>
</dbReference>
<gene>
    <name evidence="2" type="ORF">N0A02_29085</name>
</gene>
<dbReference type="Proteomes" id="UP001469089">
    <property type="component" value="Unassembled WGS sequence"/>
</dbReference>
<proteinExistence type="predicted"/>
<feature type="signal peptide" evidence="1">
    <location>
        <begin position="1"/>
        <end position="29"/>
    </location>
</feature>
<name>A0ABV1LW93_9BURK</name>
<dbReference type="RefSeq" id="WP_349545158.1">
    <property type="nucleotide sequence ID" value="NZ_JAOALG010000002.1"/>
</dbReference>
<evidence type="ECO:0000313" key="3">
    <source>
        <dbReference type="Proteomes" id="UP001469089"/>
    </source>
</evidence>
<dbReference type="Gene3D" id="3.30.530.20">
    <property type="match status" value="1"/>
</dbReference>
<keyword evidence="3" id="KW-1185">Reference proteome</keyword>